<keyword evidence="2" id="KW-1185">Reference proteome</keyword>
<organism evidence="1 2">
    <name type="scientific">Potamilus streckersoni</name>
    <dbReference type="NCBI Taxonomy" id="2493646"/>
    <lineage>
        <taxon>Eukaryota</taxon>
        <taxon>Metazoa</taxon>
        <taxon>Spiralia</taxon>
        <taxon>Lophotrochozoa</taxon>
        <taxon>Mollusca</taxon>
        <taxon>Bivalvia</taxon>
        <taxon>Autobranchia</taxon>
        <taxon>Heteroconchia</taxon>
        <taxon>Palaeoheterodonta</taxon>
        <taxon>Unionida</taxon>
        <taxon>Unionoidea</taxon>
        <taxon>Unionidae</taxon>
        <taxon>Ambleminae</taxon>
        <taxon>Lampsilini</taxon>
        <taxon>Potamilus</taxon>
    </lineage>
</organism>
<dbReference type="Proteomes" id="UP001195483">
    <property type="component" value="Unassembled WGS sequence"/>
</dbReference>
<reference evidence="1" key="2">
    <citation type="journal article" date="2021" name="Genome Biol. Evol.">
        <title>Developing a high-quality reference genome for a parasitic bivalve with doubly uniparental inheritance (Bivalvia: Unionida).</title>
        <authorList>
            <person name="Smith C.H."/>
        </authorList>
    </citation>
    <scope>NUCLEOTIDE SEQUENCE</scope>
    <source>
        <strain evidence="1">CHS0354</strain>
        <tissue evidence="1">Mantle</tissue>
    </source>
</reference>
<dbReference type="AlphaFoldDB" id="A0AAE0WHQ1"/>
<dbReference type="EMBL" id="JAEAOA010001453">
    <property type="protein sequence ID" value="KAK3612525.1"/>
    <property type="molecule type" value="Genomic_DNA"/>
</dbReference>
<sequence>MCDGKTNYNGACNINEGYVKYANGHVVQNSGGRCMKPNVCVDCNEGYYSAGAYCRACTKIDNCNVPRCNTAGDTKCTLCEGEYGDGLSGYGRYAYSRFLDDGKTCKRK</sequence>
<name>A0AAE0WHQ1_9BIVA</name>
<evidence type="ECO:0000313" key="2">
    <source>
        <dbReference type="Proteomes" id="UP001195483"/>
    </source>
</evidence>
<protein>
    <submittedName>
        <fullName evidence="1">Uncharacterized protein</fullName>
    </submittedName>
</protein>
<evidence type="ECO:0000313" key="1">
    <source>
        <dbReference type="EMBL" id="KAK3612525.1"/>
    </source>
</evidence>
<comment type="caution">
    <text evidence="1">The sequence shown here is derived from an EMBL/GenBank/DDBJ whole genome shotgun (WGS) entry which is preliminary data.</text>
</comment>
<reference evidence="1" key="3">
    <citation type="submission" date="2023-05" db="EMBL/GenBank/DDBJ databases">
        <authorList>
            <person name="Smith C.H."/>
        </authorList>
    </citation>
    <scope>NUCLEOTIDE SEQUENCE</scope>
    <source>
        <strain evidence="1">CHS0354</strain>
        <tissue evidence="1">Mantle</tissue>
    </source>
</reference>
<reference evidence="1" key="1">
    <citation type="journal article" date="2021" name="Genome Biol. Evol.">
        <title>A High-Quality Reference Genome for a Parasitic Bivalve with Doubly Uniparental Inheritance (Bivalvia: Unionida).</title>
        <authorList>
            <person name="Smith C.H."/>
        </authorList>
    </citation>
    <scope>NUCLEOTIDE SEQUENCE</scope>
    <source>
        <strain evidence="1">CHS0354</strain>
    </source>
</reference>
<proteinExistence type="predicted"/>
<accession>A0AAE0WHQ1</accession>
<gene>
    <name evidence="1" type="ORF">CHS0354_024497</name>
</gene>